<evidence type="ECO:0000313" key="3">
    <source>
        <dbReference type="Proteomes" id="UP000789572"/>
    </source>
</evidence>
<reference evidence="2" key="1">
    <citation type="submission" date="2021-06" db="EMBL/GenBank/DDBJ databases">
        <authorList>
            <person name="Kallberg Y."/>
            <person name="Tangrot J."/>
            <person name="Rosling A."/>
        </authorList>
    </citation>
    <scope>NUCLEOTIDE SEQUENCE</scope>
    <source>
        <strain evidence="2">IA702</strain>
    </source>
</reference>
<feature type="non-terminal residue" evidence="2">
    <location>
        <position position="1"/>
    </location>
</feature>
<feature type="compositionally biased region" description="Acidic residues" evidence="1">
    <location>
        <begin position="43"/>
        <end position="74"/>
    </location>
</feature>
<proteinExistence type="predicted"/>
<dbReference type="AlphaFoldDB" id="A0A9N9DM30"/>
<protein>
    <submittedName>
        <fullName evidence="2">3167_t:CDS:1</fullName>
    </submittedName>
</protein>
<keyword evidence="3" id="KW-1185">Reference proteome</keyword>
<evidence type="ECO:0000313" key="2">
    <source>
        <dbReference type="EMBL" id="CAG8645796.1"/>
    </source>
</evidence>
<feature type="compositionally biased region" description="Acidic residues" evidence="1">
    <location>
        <begin position="9"/>
        <end position="22"/>
    </location>
</feature>
<feature type="region of interest" description="Disordered" evidence="1">
    <location>
        <begin position="1"/>
        <end position="25"/>
    </location>
</feature>
<dbReference type="EMBL" id="CAJVPJ010003880">
    <property type="protein sequence ID" value="CAG8645796.1"/>
    <property type="molecule type" value="Genomic_DNA"/>
</dbReference>
<accession>A0A9N9DM30</accession>
<name>A0A9N9DM30_9GLOM</name>
<dbReference type="Proteomes" id="UP000789572">
    <property type="component" value="Unassembled WGS sequence"/>
</dbReference>
<sequence length="81" mass="9794">ISESNNDMSESEYSNEDLDYEQPSEKFLFFPNLEDEYEEYIDEEECIDEEREEDNNEDTYNDDNTEEQSIEEPMAEEKLKN</sequence>
<gene>
    <name evidence="2" type="ORF">POCULU_LOCUS9675</name>
</gene>
<evidence type="ECO:0000256" key="1">
    <source>
        <dbReference type="SAM" id="MobiDB-lite"/>
    </source>
</evidence>
<feature type="region of interest" description="Disordered" evidence="1">
    <location>
        <begin position="43"/>
        <end position="81"/>
    </location>
</feature>
<comment type="caution">
    <text evidence="2">The sequence shown here is derived from an EMBL/GenBank/DDBJ whole genome shotgun (WGS) entry which is preliminary data.</text>
</comment>
<organism evidence="2 3">
    <name type="scientific">Paraglomus occultum</name>
    <dbReference type="NCBI Taxonomy" id="144539"/>
    <lineage>
        <taxon>Eukaryota</taxon>
        <taxon>Fungi</taxon>
        <taxon>Fungi incertae sedis</taxon>
        <taxon>Mucoromycota</taxon>
        <taxon>Glomeromycotina</taxon>
        <taxon>Glomeromycetes</taxon>
        <taxon>Paraglomerales</taxon>
        <taxon>Paraglomeraceae</taxon>
        <taxon>Paraglomus</taxon>
    </lineage>
</organism>